<dbReference type="EMBL" id="JAFLEQ010000005">
    <property type="protein sequence ID" value="MBN9643617.1"/>
    <property type="molecule type" value="Genomic_DNA"/>
</dbReference>
<comment type="caution">
    <text evidence="3">The sequence shown here is derived from an EMBL/GenBank/DDBJ whole genome shotgun (WGS) entry which is preliminary data.</text>
</comment>
<gene>
    <name evidence="3" type="ORF">JZY06_03090</name>
</gene>
<proteinExistence type="predicted"/>
<evidence type="ECO:0008006" key="5">
    <source>
        <dbReference type="Google" id="ProtNLM"/>
    </source>
</evidence>
<evidence type="ECO:0000256" key="1">
    <source>
        <dbReference type="SAM" id="MobiDB-lite"/>
    </source>
</evidence>
<feature type="transmembrane region" description="Helical" evidence="2">
    <location>
        <begin position="15"/>
        <end position="38"/>
    </location>
</feature>
<dbReference type="RefSeq" id="WP_207118359.1">
    <property type="nucleotide sequence ID" value="NZ_JAFLEQ010000005.1"/>
</dbReference>
<evidence type="ECO:0000313" key="3">
    <source>
        <dbReference type="EMBL" id="MBN9643617.1"/>
    </source>
</evidence>
<organism evidence="3 4">
    <name type="scientific">Corynebacterium mendelii</name>
    <dbReference type="NCBI Taxonomy" id="2765362"/>
    <lineage>
        <taxon>Bacteria</taxon>
        <taxon>Bacillati</taxon>
        <taxon>Actinomycetota</taxon>
        <taxon>Actinomycetes</taxon>
        <taxon>Mycobacteriales</taxon>
        <taxon>Corynebacteriaceae</taxon>
        <taxon>Corynebacterium</taxon>
    </lineage>
</organism>
<accession>A0A939E149</accession>
<feature type="compositionally biased region" description="Low complexity" evidence="1">
    <location>
        <begin position="177"/>
        <end position="194"/>
    </location>
</feature>
<keyword evidence="2" id="KW-1133">Transmembrane helix</keyword>
<dbReference type="AlphaFoldDB" id="A0A939E149"/>
<keyword evidence="2" id="KW-0812">Transmembrane</keyword>
<feature type="region of interest" description="Disordered" evidence="1">
    <location>
        <begin position="177"/>
        <end position="228"/>
    </location>
</feature>
<feature type="transmembrane region" description="Helical" evidence="2">
    <location>
        <begin position="58"/>
        <end position="82"/>
    </location>
</feature>
<keyword evidence="2" id="KW-0472">Membrane</keyword>
<reference evidence="3" key="1">
    <citation type="submission" date="2021-03" db="EMBL/GenBank/DDBJ databases">
        <authorList>
            <person name="Sun Q."/>
        </authorList>
    </citation>
    <scope>NUCLEOTIDE SEQUENCE</scope>
    <source>
        <strain evidence="3">CCM 8862</strain>
    </source>
</reference>
<dbReference type="Proteomes" id="UP000664332">
    <property type="component" value="Unassembled WGS sequence"/>
</dbReference>
<evidence type="ECO:0000256" key="2">
    <source>
        <dbReference type="SAM" id="Phobius"/>
    </source>
</evidence>
<name>A0A939E149_9CORY</name>
<sequence>MNNQPQPAGYRRDNLAVATVLVATLAISAAAGTVIGWVRPTLTVTGADGGLAIVGDGVSSPGFTAVAMVTIASLVVAMCAVATVWNHTRIRPVILGWAAFFGFASEVVTAELAWWTAEKLHPIPATGPPEGIHAHVVAPFSLGLGSWFLVPALAAAFYWSLALVAGDSKRVRAALGDTPAGAQATAAATTTGSGNKETGHPLPAGSAGALAHNPDHRTAPEGPGRGSG</sequence>
<protein>
    <recommendedName>
        <fullName evidence="5">DUF2567 domain-containing protein</fullName>
    </recommendedName>
</protein>
<keyword evidence="4" id="KW-1185">Reference proteome</keyword>
<evidence type="ECO:0000313" key="4">
    <source>
        <dbReference type="Proteomes" id="UP000664332"/>
    </source>
</evidence>
<feature type="transmembrane region" description="Helical" evidence="2">
    <location>
        <begin position="94"/>
        <end position="117"/>
    </location>
</feature>
<feature type="transmembrane region" description="Helical" evidence="2">
    <location>
        <begin position="137"/>
        <end position="164"/>
    </location>
</feature>